<keyword evidence="1" id="KW-0732">Signal</keyword>
<evidence type="ECO:0000313" key="3">
    <source>
        <dbReference type="Proteomes" id="UP000887013"/>
    </source>
</evidence>
<proteinExistence type="predicted"/>
<dbReference type="EMBL" id="BMAW01101815">
    <property type="protein sequence ID" value="GFT01263.1"/>
    <property type="molecule type" value="Genomic_DNA"/>
</dbReference>
<accession>A0A8X6N8K8</accession>
<reference evidence="2" key="1">
    <citation type="submission" date="2020-08" db="EMBL/GenBank/DDBJ databases">
        <title>Multicomponent nature underlies the extraordinary mechanical properties of spider dragline silk.</title>
        <authorList>
            <person name="Kono N."/>
            <person name="Nakamura H."/>
            <person name="Mori M."/>
            <person name="Yoshida Y."/>
            <person name="Ohtoshi R."/>
            <person name="Malay A.D."/>
            <person name="Moran D.A.P."/>
            <person name="Tomita M."/>
            <person name="Numata K."/>
            <person name="Arakawa K."/>
        </authorList>
    </citation>
    <scope>NUCLEOTIDE SEQUENCE</scope>
</reference>
<evidence type="ECO:0000313" key="2">
    <source>
        <dbReference type="EMBL" id="GFT01263.1"/>
    </source>
</evidence>
<protein>
    <recommendedName>
        <fullName evidence="4">Secreted protein</fullName>
    </recommendedName>
</protein>
<dbReference type="AlphaFoldDB" id="A0A8X6N8K8"/>
<sequence>MPLRWSAMQHTARRLLALVAVPRGALKYAAASPRRGGSRQSVLRTGNCKAVSPLRVGRARCVRKCSATARRFWLPKGGTKQGSGTCQMYIFKR</sequence>
<dbReference type="Proteomes" id="UP000887013">
    <property type="component" value="Unassembled WGS sequence"/>
</dbReference>
<comment type="caution">
    <text evidence="2">The sequence shown here is derived from an EMBL/GenBank/DDBJ whole genome shotgun (WGS) entry which is preliminary data.</text>
</comment>
<organism evidence="2 3">
    <name type="scientific">Nephila pilipes</name>
    <name type="common">Giant wood spider</name>
    <name type="synonym">Nephila maculata</name>
    <dbReference type="NCBI Taxonomy" id="299642"/>
    <lineage>
        <taxon>Eukaryota</taxon>
        <taxon>Metazoa</taxon>
        <taxon>Ecdysozoa</taxon>
        <taxon>Arthropoda</taxon>
        <taxon>Chelicerata</taxon>
        <taxon>Arachnida</taxon>
        <taxon>Araneae</taxon>
        <taxon>Araneomorphae</taxon>
        <taxon>Entelegynae</taxon>
        <taxon>Araneoidea</taxon>
        <taxon>Nephilidae</taxon>
        <taxon>Nephila</taxon>
    </lineage>
</organism>
<keyword evidence="3" id="KW-1185">Reference proteome</keyword>
<gene>
    <name evidence="2" type="ORF">NPIL_541151</name>
</gene>
<feature type="signal peptide" evidence="1">
    <location>
        <begin position="1"/>
        <end position="31"/>
    </location>
</feature>
<evidence type="ECO:0000256" key="1">
    <source>
        <dbReference type="SAM" id="SignalP"/>
    </source>
</evidence>
<feature type="chain" id="PRO_5036452841" description="Secreted protein" evidence="1">
    <location>
        <begin position="32"/>
        <end position="93"/>
    </location>
</feature>
<evidence type="ECO:0008006" key="4">
    <source>
        <dbReference type="Google" id="ProtNLM"/>
    </source>
</evidence>
<name>A0A8X6N8K8_NEPPI</name>